<evidence type="ECO:0000256" key="6">
    <source>
        <dbReference type="ARBA" id="ARBA00023004"/>
    </source>
</evidence>
<dbReference type="GO" id="GO:0005737">
    <property type="term" value="C:cytoplasm"/>
    <property type="evidence" value="ECO:0007669"/>
    <property type="project" value="TreeGrafter"/>
</dbReference>
<evidence type="ECO:0000313" key="9">
    <source>
        <dbReference type="Proteomes" id="UP001146351"/>
    </source>
</evidence>
<keyword evidence="6" id="KW-0408">Iron</keyword>
<keyword evidence="3" id="KW-0479">Metal-binding</keyword>
<dbReference type="SUPFAM" id="SSF51197">
    <property type="entry name" value="Clavaminate synthase-like"/>
    <property type="match status" value="1"/>
</dbReference>
<evidence type="ECO:0000256" key="5">
    <source>
        <dbReference type="ARBA" id="ARBA00023002"/>
    </source>
</evidence>
<dbReference type="Gene3D" id="3.60.130.10">
    <property type="entry name" value="Clavaminate synthase-like"/>
    <property type="match status" value="1"/>
</dbReference>
<evidence type="ECO:0000256" key="3">
    <source>
        <dbReference type="ARBA" id="ARBA00022723"/>
    </source>
</evidence>
<name>A0A9W9IC45_9EURO</name>
<comment type="caution">
    <text evidence="8">The sequence shown here is derived from an EMBL/GenBank/DDBJ whole genome shotgun (WGS) entry which is preliminary data.</text>
</comment>
<evidence type="ECO:0000256" key="1">
    <source>
        <dbReference type="ARBA" id="ARBA00001954"/>
    </source>
</evidence>
<proteinExistence type="inferred from homology"/>
<comment type="cofactor">
    <cofactor evidence="1">
        <name>Fe(2+)</name>
        <dbReference type="ChEBI" id="CHEBI:29033"/>
    </cofactor>
</comment>
<dbReference type="InterPro" id="IPR051323">
    <property type="entry name" value="AtsK-like"/>
</dbReference>
<dbReference type="EMBL" id="JAPQKO010000003">
    <property type="protein sequence ID" value="KAJ5172775.1"/>
    <property type="molecule type" value="Genomic_DNA"/>
</dbReference>
<evidence type="ECO:0000259" key="7">
    <source>
        <dbReference type="Pfam" id="PF02668"/>
    </source>
</evidence>
<evidence type="ECO:0000313" key="8">
    <source>
        <dbReference type="EMBL" id="KAJ5172775.1"/>
    </source>
</evidence>
<reference evidence="8" key="1">
    <citation type="submission" date="2022-11" db="EMBL/GenBank/DDBJ databases">
        <authorList>
            <person name="Petersen C."/>
        </authorList>
    </citation>
    <scope>NUCLEOTIDE SEQUENCE</scope>
    <source>
        <strain evidence="8">IBT 21917</strain>
    </source>
</reference>
<sequence length="362" mass="40695">MTIQHSSSKGEDGTAFPEPLHQSGALEQFAYEDNTPVIGREFRDLNVVNDLLNAPNADALIRDLAITISQRGVVFLRNQDNLTEYQQRRLIARMGELSGKPVDSSFFINPIVRVSGDGSTPTDPEITRIDSRGRPDFAATQPNPRRFDEALWHADGQFETCPPSFTSLRLTEVPRNGGDTLWASGYEMYDRFSKPYRTFLEGLSATFIGDGYIWAADQTGGKMKIHEGPRGSPLNVGKELKAVHPVVRTHPVSGWKSLFPVGPRNPWEFGSPKYINELHPNESDELLKRFSDMILQNHDLTVRFKWKDNDMAIWDNRCVFHSATFDYEGNGERAGVRIAGAGEKPYFDPHSRSRTEVLTGQP</sequence>
<reference evidence="8" key="2">
    <citation type="journal article" date="2023" name="IMA Fungus">
        <title>Comparative genomic study of the Penicillium genus elucidates a diverse pangenome and 15 lateral gene transfer events.</title>
        <authorList>
            <person name="Petersen C."/>
            <person name="Sorensen T."/>
            <person name="Nielsen M.R."/>
            <person name="Sondergaard T.E."/>
            <person name="Sorensen J.L."/>
            <person name="Fitzpatrick D.A."/>
            <person name="Frisvad J.C."/>
            <person name="Nielsen K.L."/>
        </authorList>
    </citation>
    <scope>NUCLEOTIDE SEQUENCE</scope>
    <source>
        <strain evidence="8">IBT 21917</strain>
    </source>
</reference>
<protein>
    <submittedName>
        <fullName evidence="8">Taurine dioxygenase family protein</fullName>
    </submittedName>
</protein>
<keyword evidence="9" id="KW-1185">Reference proteome</keyword>
<dbReference type="AlphaFoldDB" id="A0A9W9IC45"/>
<evidence type="ECO:0000256" key="2">
    <source>
        <dbReference type="ARBA" id="ARBA00005896"/>
    </source>
</evidence>
<dbReference type="InterPro" id="IPR042098">
    <property type="entry name" value="TauD-like_sf"/>
</dbReference>
<keyword evidence="5" id="KW-0560">Oxidoreductase</keyword>
<dbReference type="GO" id="GO:0016706">
    <property type="term" value="F:2-oxoglutarate-dependent dioxygenase activity"/>
    <property type="evidence" value="ECO:0007669"/>
    <property type="project" value="TreeGrafter"/>
</dbReference>
<feature type="domain" description="TauD/TfdA-like" evidence="7">
    <location>
        <begin position="56"/>
        <end position="337"/>
    </location>
</feature>
<comment type="similarity">
    <text evidence="2">Belongs to the TfdA dioxygenase family.</text>
</comment>
<dbReference type="PANTHER" id="PTHR30468">
    <property type="entry name" value="ALPHA-KETOGLUTARATE-DEPENDENT SULFONATE DIOXYGENASE"/>
    <property type="match status" value="1"/>
</dbReference>
<gene>
    <name evidence="8" type="ORF">N7492_005368</name>
</gene>
<dbReference type="Proteomes" id="UP001146351">
    <property type="component" value="Unassembled WGS sequence"/>
</dbReference>
<dbReference type="InterPro" id="IPR003819">
    <property type="entry name" value="TauD/TfdA-like"/>
</dbReference>
<keyword evidence="4 8" id="KW-0223">Dioxygenase</keyword>
<dbReference type="Pfam" id="PF02668">
    <property type="entry name" value="TauD"/>
    <property type="match status" value="1"/>
</dbReference>
<accession>A0A9W9IC45</accession>
<dbReference type="OrthoDB" id="10257314at2759"/>
<dbReference type="GO" id="GO:0046872">
    <property type="term" value="F:metal ion binding"/>
    <property type="evidence" value="ECO:0007669"/>
    <property type="project" value="UniProtKB-KW"/>
</dbReference>
<organism evidence="8 9">
    <name type="scientific">Penicillium capsulatum</name>
    <dbReference type="NCBI Taxonomy" id="69766"/>
    <lineage>
        <taxon>Eukaryota</taxon>
        <taxon>Fungi</taxon>
        <taxon>Dikarya</taxon>
        <taxon>Ascomycota</taxon>
        <taxon>Pezizomycotina</taxon>
        <taxon>Eurotiomycetes</taxon>
        <taxon>Eurotiomycetidae</taxon>
        <taxon>Eurotiales</taxon>
        <taxon>Aspergillaceae</taxon>
        <taxon>Penicillium</taxon>
    </lineage>
</organism>
<dbReference type="PANTHER" id="PTHR30468:SF10">
    <property type="entry name" value="TAUD_TFDA-LIKE DOMAIN-CONTAINING PROTEIN"/>
    <property type="match status" value="1"/>
</dbReference>
<evidence type="ECO:0000256" key="4">
    <source>
        <dbReference type="ARBA" id="ARBA00022964"/>
    </source>
</evidence>